<dbReference type="Proteomes" id="UP000184268">
    <property type="component" value="Unassembled WGS sequence"/>
</dbReference>
<dbReference type="AlphaFoldDB" id="A0A1M5P8D3"/>
<name>A0A1M5P8D3_9GAMM</name>
<evidence type="ECO:0000256" key="1">
    <source>
        <dbReference type="SAM" id="MobiDB-lite"/>
    </source>
</evidence>
<gene>
    <name evidence="2" type="ORF">SAMN02745129_1325</name>
</gene>
<evidence type="ECO:0000313" key="2">
    <source>
        <dbReference type="EMBL" id="SHG97957.1"/>
    </source>
</evidence>
<feature type="compositionally biased region" description="Polar residues" evidence="1">
    <location>
        <begin position="1"/>
        <end position="10"/>
    </location>
</feature>
<protein>
    <submittedName>
        <fullName evidence="2">Uncharacterized protein</fullName>
    </submittedName>
</protein>
<dbReference type="OrthoDB" id="6401106at2"/>
<reference evidence="2 3" key="1">
    <citation type="submission" date="2016-11" db="EMBL/GenBank/DDBJ databases">
        <authorList>
            <person name="Jaros S."/>
            <person name="Januszkiewicz K."/>
            <person name="Wedrychowicz H."/>
        </authorList>
    </citation>
    <scope>NUCLEOTIDE SEQUENCE [LARGE SCALE GENOMIC DNA]</scope>
    <source>
        <strain evidence="2 3">DSM 16917</strain>
    </source>
</reference>
<dbReference type="STRING" id="299255.SAMN02745129_1325"/>
<keyword evidence="3" id="KW-1185">Reference proteome</keyword>
<sequence>MDSKTSQQIVSGPWDNRSNEMEEQLPSALVATMWLCLLQAVEQRYLDELGDCNMAVAFDLGIAVQVAEEESIPLADLMVEVFEFYNEKLELSLPSTPLAVQVARNYETALQTQHLLH</sequence>
<accession>A0A1M5P8D3</accession>
<evidence type="ECO:0000313" key="3">
    <source>
        <dbReference type="Proteomes" id="UP000184268"/>
    </source>
</evidence>
<organism evidence="2 3">
    <name type="scientific">Ferrimonas marina</name>
    <dbReference type="NCBI Taxonomy" id="299255"/>
    <lineage>
        <taxon>Bacteria</taxon>
        <taxon>Pseudomonadati</taxon>
        <taxon>Pseudomonadota</taxon>
        <taxon>Gammaproteobacteria</taxon>
        <taxon>Alteromonadales</taxon>
        <taxon>Ferrimonadaceae</taxon>
        <taxon>Ferrimonas</taxon>
    </lineage>
</organism>
<feature type="region of interest" description="Disordered" evidence="1">
    <location>
        <begin position="1"/>
        <end position="21"/>
    </location>
</feature>
<dbReference type="RefSeq" id="WP_067658758.1">
    <property type="nucleotide sequence ID" value="NZ_FQXG01000001.1"/>
</dbReference>
<dbReference type="EMBL" id="FQXG01000001">
    <property type="protein sequence ID" value="SHG97957.1"/>
    <property type="molecule type" value="Genomic_DNA"/>
</dbReference>
<proteinExistence type="predicted"/>